<dbReference type="SUPFAM" id="SSF48726">
    <property type="entry name" value="Immunoglobulin"/>
    <property type="match status" value="2"/>
</dbReference>
<dbReference type="GO" id="GO:0098609">
    <property type="term" value="P:cell-cell adhesion"/>
    <property type="evidence" value="ECO:0007669"/>
    <property type="project" value="TreeGrafter"/>
</dbReference>
<evidence type="ECO:0000256" key="1">
    <source>
        <dbReference type="ARBA" id="ARBA00004479"/>
    </source>
</evidence>
<proteinExistence type="predicted"/>
<dbReference type="InterPro" id="IPR051275">
    <property type="entry name" value="Cell_adhesion_signaling"/>
</dbReference>
<dbReference type="Proteomes" id="UP000694844">
    <property type="component" value="Chromosome 1"/>
</dbReference>
<dbReference type="Pfam" id="PF13927">
    <property type="entry name" value="Ig_3"/>
    <property type="match status" value="1"/>
</dbReference>
<evidence type="ECO:0000256" key="5">
    <source>
        <dbReference type="ARBA" id="ARBA00023319"/>
    </source>
</evidence>
<evidence type="ECO:0000256" key="6">
    <source>
        <dbReference type="SAM" id="MobiDB-lite"/>
    </source>
</evidence>
<dbReference type="SMART" id="SM00409">
    <property type="entry name" value="IG"/>
    <property type="match status" value="1"/>
</dbReference>
<feature type="domain" description="Ig-like" evidence="8">
    <location>
        <begin position="156"/>
        <end position="240"/>
    </location>
</feature>
<comment type="subcellular location">
    <subcellularLocation>
        <location evidence="1">Membrane</location>
        <topology evidence="1">Single-pass type I membrane protein</topology>
    </subcellularLocation>
</comment>
<sequence>MSTRTYFCSTMKQTWVCGLFCVNVCVTRYILTAVVVFANTCTTAPNNFGIFPYELQENQTLTLSCSAYVGAPEGNIQIWKRARKSNTKVLIFTANTSDFKTENCPEFINATFTYTVSRDDNGTLFLCSSQNVLNKEAGPSLESPNRVSVKYGPGKPSIVLTPNKSSYYVGEDIRLQCVSDSNPPYNITWSFLPFNHSTESSVFSYENELKLKDIQLENAGNYTCTAVNEISTNNNNVVINVKEHLENNKRTIFSCDQCGHSEICHKKNGEEYCVTNPWMFVAIIFIFIFIFLCASFLVAIYFLSKVHRKSVLHKSSTKKTSPRPERDYSLAGLPLDSPHHPSESAGLLSESGRPILGPTPDDTEAGYSTPKDVREMKEQSAMLPHPDEHAEITTTCNQENSLYAEVQKKHQTENVYDPDWNENELVNLAL</sequence>
<keyword evidence="2 7" id="KW-0472">Membrane</keyword>
<evidence type="ECO:0000313" key="9">
    <source>
        <dbReference type="Proteomes" id="UP000694844"/>
    </source>
</evidence>
<dbReference type="InterPro" id="IPR013783">
    <property type="entry name" value="Ig-like_fold"/>
</dbReference>
<feature type="transmembrane region" description="Helical" evidence="7">
    <location>
        <begin position="278"/>
        <end position="303"/>
    </location>
</feature>
<organism evidence="9 10">
    <name type="scientific">Crassostrea virginica</name>
    <name type="common">Eastern oyster</name>
    <dbReference type="NCBI Taxonomy" id="6565"/>
    <lineage>
        <taxon>Eukaryota</taxon>
        <taxon>Metazoa</taxon>
        <taxon>Spiralia</taxon>
        <taxon>Lophotrochozoa</taxon>
        <taxon>Mollusca</taxon>
        <taxon>Bivalvia</taxon>
        <taxon>Autobranchia</taxon>
        <taxon>Pteriomorphia</taxon>
        <taxon>Ostreida</taxon>
        <taxon>Ostreoidea</taxon>
        <taxon>Ostreidae</taxon>
        <taxon>Crassostrea</taxon>
    </lineage>
</organism>
<accession>A0A8B8CWW6</accession>
<keyword evidence="5" id="KW-0393">Immunoglobulin domain</keyword>
<dbReference type="Pfam" id="PF08205">
    <property type="entry name" value="C2-set_2"/>
    <property type="match status" value="1"/>
</dbReference>
<dbReference type="SMART" id="SM00408">
    <property type="entry name" value="IGc2"/>
    <property type="match status" value="1"/>
</dbReference>
<protein>
    <submittedName>
        <fullName evidence="10">Uncharacterized protein LOC111122317 isoform X3</fullName>
    </submittedName>
</protein>
<dbReference type="OrthoDB" id="6353782at2759"/>
<dbReference type="AlphaFoldDB" id="A0A8B8CWW6"/>
<evidence type="ECO:0000256" key="4">
    <source>
        <dbReference type="ARBA" id="ARBA00023180"/>
    </source>
</evidence>
<dbReference type="PROSITE" id="PS50835">
    <property type="entry name" value="IG_LIKE"/>
    <property type="match status" value="1"/>
</dbReference>
<dbReference type="InterPro" id="IPR003598">
    <property type="entry name" value="Ig_sub2"/>
</dbReference>
<dbReference type="InterPro" id="IPR007110">
    <property type="entry name" value="Ig-like_dom"/>
</dbReference>
<dbReference type="GeneID" id="111122317"/>
<reference evidence="10" key="2">
    <citation type="submission" date="2025-08" db="UniProtKB">
        <authorList>
            <consortium name="RefSeq"/>
        </authorList>
    </citation>
    <scope>IDENTIFICATION</scope>
    <source>
        <tissue evidence="10">Whole sample</tissue>
    </source>
</reference>
<dbReference type="InterPro" id="IPR003599">
    <property type="entry name" value="Ig_sub"/>
</dbReference>
<keyword evidence="3" id="KW-1015">Disulfide bond</keyword>
<evidence type="ECO:0000256" key="7">
    <source>
        <dbReference type="SAM" id="Phobius"/>
    </source>
</evidence>
<dbReference type="Gene3D" id="2.60.40.10">
    <property type="entry name" value="Immunoglobulins"/>
    <property type="match status" value="2"/>
</dbReference>
<dbReference type="GO" id="GO:0005911">
    <property type="term" value="C:cell-cell junction"/>
    <property type="evidence" value="ECO:0007669"/>
    <property type="project" value="TreeGrafter"/>
</dbReference>
<evidence type="ECO:0000259" key="8">
    <source>
        <dbReference type="PROSITE" id="PS50835"/>
    </source>
</evidence>
<evidence type="ECO:0000256" key="3">
    <source>
        <dbReference type="ARBA" id="ARBA00023157"/>
    </source>
</evidence>
<dbReference type="GO" id="GO:0005886">
    <property type="term" value="C:plasma membrane"/>
    <property type="evidence" value="ECO:0007669"/>
    <property type="project" value="TreeGrafter"/>
</dbReference>
<dbReference type="InterPro" id="IPR013162">
    <property type="entry name" value="CD80_C2-set"/>
</dbReference>
<dbReference type="RefSeq" id="XP_022319734.1">
    <property type="nucleotide sequence ID" value="XM_022464026.1"/>
</dbReference>
<evidence type="ECO:0000313" key="10">
    <source>
        <dbReference type="RefSeq" id="XP_022319734.1"/>
    </source>
</evidence>
<dbReference type="PANTHER" id="PTHR11640:SF164">
    <property type="entry name" value="MAM DOMAIN-CONTAINING GLYCOSYLPHOSPHATIDYLINOSITOL ANCHOR PROTEIN 1"/>
    <property type="match status" value="1"/>
</dbReference>
<keyword evidence="7" id="KW-1133">Transmembrane helix</keyword>
<keyword evidence="7" id="KW-0812">Transmembrane</keyword>
<dbReference type="GO" id="GO:0050839">
    <property type="term" value="F:cell adhesion molecule binding"/>
    <property type="evidence" value="ECO:0007669"/>
    <property type="project" value="TreeGrafter"/>
</dbReference>
<keyword evidence="4" id="KW-0325">Glycoprotein</keyword>
<keyword evidence="9" id="KW-1185">Reference proteome</keyword>
<name>A0A8B8CWW6_CRAVI</name>
<reference evidence="9" key="1">
    <citation type="submission" date="2024-06" db="UniProtKB">
        <authorList>
            <consortium name="RefSeq"/>
        </authorList>
    </citation>
    <scope>NUCLEOTIDE SEQUENCE [LARGE SCALE GENOMIC DNA]</scope>
</reference>
<dbReference type="InterPro" id="IPR036179">
    <property type="entry name" value="Ig-like_dom_sf"/>
</dbReference>
<gene>
    <name evidence="10" type="primary">LOC111122317</name>
</gene>
<evidence type="ECO:0000256" key="2">
    <source>
        <dbReference type="ARBA" id="ARBA00023136"/>
    </source>
</evidence>
<dbReference type="PANTHER" id="PTHR11640">
    <property type="entry name" value="NEPHRIN"/>
    <property type="match status" value="1"/>
</dbReference>
<feature type="region of interest" description="Disordered" evidence="6">
    <location>
        <begin position="313"/>
        <end position="369"/>
    </location>
</feature>